<protein>
    <recommendedName>
        <fullName evidence="2">Cytochrome c-552/4 domain-containing protein</fullName>
    </recommendedName>
</protein>
<name>A0ABW9ZTB7_9BACT</name>
<dbReference type="Proteomes" id="UP000753802">
    <property type="component" value="Unassembled WGS sequence"/>
</dbReference>
<evidence type="ECO:0000313" key="3">
    <source>
        <dbReference type="EMBL" id="NCI49519.1"/>
    </source>
</evidence>
<evidence type="ECO:0000259" key="2">
    <source>
        <dbReference type="Pfam" id="PF13435"/>
    </source>
</evidence>
<comment type="caution">
    <text evidence="3">The sequence shown here is derived from an EMBL/GenBank/DDBJ whole genome shotgun (WGS) entry which is preliminary data.</text>
</comment>
<feature type="domain" description="Cytochrome c-552/4" evidence="2">
    <location>
        <begin position="169"/>
        <end position="212"/>
    </location>
</feature>
<dbReference type="Pfam" id="PF13435">
    <property type="entry name" value="Cytochrome_C554"/>
    <property type="match status" value="1"/>
</dbReference>
<dbReference type="PANTHER" id="PTHR35038">
    <property type="entry name" value="DISSIMILATORY SULFITE REDUCTASE SIRA"/>
    <property type="match status" value="1"/>
</dbReference>
<evidence type="ECO:0000313" key="4">
    <source>
        <dbReference type="Proteomes" id="UP000753802"/>
    </source>
</evidence>
<evidence type="ECO:0000256" key="1">
    <source>
        <dbReference type="ARBA" id="ARBA00022729"/>
    </source>
</evidence>
<keyword evidence="1" id="KW-0732">Signal</keyword>
<organism evidence="3 4">
    <name type="scientific">Sediminibacterium roseum</name>
    <dbReference type="NCBI Taxonomy" id="1978412"/>
    <lineage>
        <taxon>Bacteria</taxon>
        <taxon>Pseudomonadati</taxon>
        <taxon>Bacteroidota</taxon>
        <taxon>Chitinophagia</taxon>
        <taxon>Chitinophagales</taxon>
        <taxon>Chitinophagaceae</taxon>
        <taxon>Sediminibacterium</taxon>
    </lineage>
</organism>
<accession>A0ABW9ZTB7</accession>
<dbReference type="PANTHER" id="PTHR35038:SF8">
    <property type="entry name" value="C-TYPE POLYHEME CYTOCHROME OMCC"/>
    <property type="match status" value="1"/>
</dbReference>
<keyword evidence="4" id="KW-1185">Reference proteome</keyword>
<dbReference type="EMBL" id="JAACJS010000011">
    <property type="protein sequence ID" value="NCI49519.1"/>
    <property type="molecule type" value="Genomic_DNA"/>
</dbReference>
<dbReference type="SUPFAM" id="SSF48695">
    <property type="entry name" value="Multiheme cytochromes"/>
    <property type="match status" value="1"/>
</dbReference>
<proteinExistence type="predicted"/>
<sequence>MYRNRKIFLVVGLLALICIIFNRCINSKAGNDPRGPLYAGSASCIGCHKDVAGSYAHTNHFKTSGKPVDSILEKNFNTAGHISYYTDGSMVTLEKTREYIYQVHLKNGNRLHAEKIDFAIGSGEKAQTYAYWKDGQLLQLPLTFFAGIRSWTNSPGYPTDQAFYDRVILSRCFECHASFVEKTDVQAGSLQLSEKLAEQTIVPGIDCERCHGAAAEHVAYQQKNPSVKEAKFITSIKSLTRKQQLDLCSTCHSGNDLDVQRTLFAFQPGDTLANYYFPHFGEGKPNPDVHGKQMQLLQQSKCFAGSQMTCGTCHNTHVAENDPKIFVAKCMSCHQSSKHAVQQQTAVKNCIDCHMPLQASKALDFNNGKERKRIPYLLRTHRIGVYLESVK</sequence>
<dbReference type="CDD" id="cd08168">
    <property type="entry name" value="Cytochrom_C3"/>
    <property type="match status" value="1"/>
</dbReference>
<dbReference type="RefSeq" id="WP_161817834.1">
    <property type="nucleotide sequence ID" value="NZ_JAACJS010000011.1"/>
</dbReference>
<reference evidence="3 4" key="1">
    <citation type="submission" date="2020-01" db="EMBL/GenBank/DDBJ databases">
        <title>Genome analysis.</title>
        <authorList>
            <person name="Wu S."/>
            <person name="Wang G."/>
        </authorList>
    </citation>
    <scope>NUCLEOTIDE SEQUENCE [LARGE SCALE GENOMIC DNA]</scope>
    <source>
        <strain evidence="3 4">SYL130</strain>
    </source>
</reference>
<dbReference type="InterPro" id="IPR051829">
    <property type="entry name" value="Multiheme_Cytochr_ET"/>
</dbReference>
<dbReference type="InterPro" id="IPR036280">
    <property type="entry name" value="Multihaem_cyt_sf"/>
</dbReference>
<gene>
    <name evidence="3" type="ORF">GWC95_06265</name>
</gene>
<dbReference type="Gene3D" id="1.10.1130.10">
    <property type="entry name" value="Flavocytochrome C3, Chain A"/>
    <property type="match status" value="1"/>
</dbReference>
<dbReference type="InterPro" id="IPR023155">
    <property type="entry name" value="Cyt_c-552/4"/>
</dbReference>